<organism evidence="18 19">
    <name type="scientific">Dimorphilus gyrociliatus</name>
    <dbReference type="NCBI Taxonomy" id="2664684"/>
    <lineage>
        <taxon>Eukaryota</taxon>
        <taxon>Metazoa</taxon>
        <taxon>Spiralia</taxon>
        <taxon>Lophotrochozoa</taxon>
        <taxon>Annelida</taxon>
        <taxon>Polychaeta</taxon>
        <taxon>Polychaeta incertae sedis</taxon>
        <taxon>Dinophilidae</taxon>
        <taxon>Dimorphilus</taxon>
    </lineage>
</organism>
<dbReference type="GO" id="GO:0015662">
    <property type="term" value="F:P-type ion transporter activity"/>
    <property type="evidence" value="ECO:0007669"/>
    <property type="project" value="TreeGrafter"/>
</dbReference>
<feature type="domain" description="P5A-ATPase transmembrane helical hairpin" evidence="17">
    <location>
        <begin position="17"/>
        <end position="85"/>
    </location>
</feature>
<dbReference type="InterPro" id="IPR001757">
    <property type="entry name" value="P_typ_ATPase"/>
</dbReference>
<dbReference type="GO" id="GO:0046872">
    <property type="term" value="F:metal ion binding"/>
    <property type="evidence" value="ECO:0007669"/>
    <property type="project" value="UniProtKB-KW"/>
</dbReference>
<dbReference type="InterPro" id="IPR023298">
    <property type="entry name" value="ATPase_P-typ_TM_dom_sf"/>
</dbReference>
<dbReference type="PANTHER" id="PTHR45630:SF7">
    <property type="entry name" value="ENDOPLASMIC RETICULUM TRANSMEMBRANE HELIX TRANSLOCASE"/>
    <property type="match status" value="1"/>
</dbReference>
<keyword evidence="3" id="KW-0813">Transport</keyword>
<dbReference type="InterPro" id="IPR006544">
    <property type="entry name" value="P-type_TPase_V"/>
</dbReference>
<dbReference type="PANTHER" id="PTHR45630">
    <property type="entry name" value="CATION-TRANSPORTING ATPASE-RELATED"/>
    <property type="match status" value="1"/>
</dbReference>
<reference evidence="18 19" key="1">
    <citation type="submission" date="2020-08" db="EMBL/GenBank/DDBJ databases">
        <authorList>
            <person name="Hejnol A."/>
        </authorList>
    </citation>
    <scope>NUCLEOTIDE SEQUENCE [LARGE SCALE GENOMIC DNA]</scope>
</reference>
<dbReference type="Proteomes" id="UP000549394">
    <property type="component" value="Unassembled WGS sequence"/>
</dbReference>
<dbReference type="InterPro" id="IPR023214">
    <property type="entry name" value="HAD_sf"/>
</dbReference>
<dbReference type="InterPro" id="IPR047820">
    <property type="entry name" value="P5A-type_ATPase"/>
</dbReference>
<evidence type="ECO:0000256" key="1">
    <source>
        <dbReference type="ARBA" id="ARBA00004477"/>
    </source>
</evidence>
<evidence type="ECO:0000256" key="14">
    <source>
        <dbReference type="SAM" id="MobiDB-lite"/>
    </source>
</evidence>
<dbReference type="CDD" id="cd07543">
    <property type="entry name" value="P-type_ATPase_cation"/>
    <property type="match status" value="1"/>
</dbReference>
<dbReference type="SFLD" id="SFLDS00003">
    <property type="entry name" value="Haloacid_Dehalogenase"/>
    <property type="match status" value="1"/>
</dbReference>
<dbReference type="NCBIfam" id="TIGR01657">
    <property type="entry name" value="P-ATPase-V"/>
    <property type="match status" value="1"/>
</dbReference>
<dbReference type="GO" id="GO:0005524">
    <property type="term" value="F:ATP binding"/>
    <property type="evidence" value="ECO:0007669"/>
    <property type="project" value="UniProtKB-KW"/>
</dbReference>
<dbReference type="PROSITE" id="PS00154">
    <property type="entry name" value="ATPASE_E1_E2"/>
    <property type="match status" value="1"/>
</dbReference>
<sequence length="1162" mass="130819">MIEENDEIDYITLHSPRPVYLHGYVAPFIIIYSIWAYCWIFLIGVTEYYEAGLIAFAGIGICQILICLFCHWSVHVKTFMTCSTTKDVLRARLIKVVPTPNNGSPELVLLQKGLHPVTEKCYLWFFFQKTKYYFDFDEKKQFKPQDFPMDWSFEKYMSWKGYESDDNIKEAEWTYGANNMRMDIPQFIELFKERATAPFFVFQVFCVGLWCLDEYWYYSVFTLFMLVAFECTLVQQQLRNMSEIRKMGNKPYQISCYRNRKWRSVNSDELIPGDIVSIGRSDSDKLVPCDMLLLRGPCIVDESMLTGESVPVMKEPIESHDSSTYFDIGAHGKLHVLFGGTKVVQHTPPAKTGAGMKASDNGCIAFVLRSSFNTSQGKLLRTILYGVKRVTANNVETFLFILFLLIFAIIAASYVWIKGTEDPKRNRYKLFLECTLILTSVVPPELPIELSLAVNSSLIALSKLFVFCTEPFRIPFAGKVDICCFDKTGTLTSDNLVVEGIAGLTDSTDTEIKHVSKSPTKCQHVLATCHSLAQLGSDLVGDPLEKATLSAVDWILTKGDAVIPNKQKGHGLKIFVRFHFSSALKRMSVIAGHTFAGSETEYIVTVKGAPEMLKDMYSSVPPNYEKTYLEMARRGARVLALGYRKLGVLSHQQVRDLTRESVEKDLEFVGFVIISCPLKSDSKSVVKEIANSSHLVTMITGDNPLTACHVAKELRMIKREQTLILTNPNKFHDEWHWQSVDDSIILEVKTSVQTLKTKYDLCLTGDAFQYLRTNENKFLNQILPLVRVLARVAPKEKEAVITTLKDLGFVTLMCGDGTNDVGALKHAHVGVALLANAPEKPPGVKEEKPSYTNHVVEQEEKNKDLRNRSNSKTSKSKSREMAFQAHADKKLGNLLKQIEEEDKAQVVRLGDASIASPFTSKLSTTMCVCHIIKQGRCTLVTTLQMFKILALNALILAYSQSVLYLDGVKFSDTQATLQGLLLAGCFLFISRSKPLKILAKERPLPNIFNVYTIFTVLGQFAVHFTSLVYLKTQAQTLMPRNSTDGAYIDLEADFKPNILNSTVYLISIAMQVTTFAVNYKGHPFMESLRENKLLLYSLLVSGLSVVLLASGVVPGFAEKFELVEFDPLFRENILKVLAVDFLASFAVDRVLEFIFGPSRKKS</sequence>
<feature type="transmembrane region" description="Helical" evidence="15">
    <location>
        <begin position="216"/>
        <end position="235"/>
    </location>
</feature>
<keyword evidence="11" id="KW-1278">Translocase</keyword>
<keyword evidence="8" id="KW-0256">Endoplasmic reticulum</keyword>
<evidence type="ECO:0000256" key="5">
    <source>
        <dbReference type="ARBA" id="ARBA00022692"/>
    </source>
</evidence>
<dbReference type="SUPFAM" id="SSF81660">
    <property type="entry name" value="Metal cation-transporting ATPase, ATP-binding domain N"/>
    <property type="match status" value="1"/>
</dbReference>
<evidence type="ECO:0000256" key="11">
    <source>
        <dbReference type="ARBA" id="ARBA00022967"/>
    </source>
</evidence>
<proteinExistence type="inferred from homology"/>
<dbReference type="SUPFAM" id="SSF81653">
    <property type="entry name" value="Calcium ATPase, transduction domain A"/>
    <property type="match status" value="1"/>
</dbReference>
<keyword evidence="5 15" id="KW-0812">Transmembrane</keyword>
<evidence type="ECO:0000256" key="7">
    <source>
        <dbReference type="ARBA" id="ARBA00022741"/>
    </source>
</evidence>
<dbReference type="InterPro" id="IPR008250">
    <property type="entry name" value="ATPase_P-typ_transduc_dom_A_sf"/>
</dbReference>
<feature type="transmembrane region" description="Helical" evidence="15">
    <location>
        <begin position="190"/>
        <end position="210"/>
    </location>
</feature>
<evidence type="ECO:0000256" key="10">
    <source>
        <dbReference type="ARBA" id="ARBA00022842"/>
    </source>
</evidence>
<name>A0A7I8VR03_9ANNE</name>
<feature type="domain" description="P-type ATPase A" evidence="16">
    <location>
        <begin position="254"/>
        <end position="351"/>
    </location>
</feature>
<keyword evidence="7" id="KW-0547">Nucleotide-binding</keyword>
<dbReference type="FunFam" id="2.70.150.10:FF:000015">
    <property type="entry name" value="Cation-transporting ATPase"/>
    <property type="match status" value="1"/>
</dbReference>
<keyword evidence="19" id="KW-1185">Reference proteome</keyword>
<evidence type="ECO:0000259" key="16">
    <source>
        <dbReference type="Pfam" id="PF00122"/>
    </source>
</evidence>
<feature type="compositionally biased region" description="Basic and acidic residues" evidence="14">
    <location>
        <begin position="856"/>
        <end position="867"/>
    </location>
</feature>
<feature type="transmembrane region" description="Helical" evidence="15">
    <location>
        <begin position="21"/>
        <end position="45"/>
    </location>
</feature>
<comment type="similarity">
    <text evidence="2">Belongs to the cation transport ATPase (P-type) (TC 3.A.3) family. Type V subfamily.</text>
</comment>
<dbReference type="FunFam" id="3.40.50.1000:FF:000056">
    <property type="entry name" value="Cation-transporting ATPase"/>
    <property type="match status" value="1"/>
</dbReference>
<feature type="transmembrane region" description="Helical" evidence="15">
    <location>
        <begin position="51"/>
        <end position="70"/>
    </location>
</feature>
<feature type="transmembrane region" description="Helical" evidence="15">
    <location>
        <begin position="1093"/>
        <end position="1113"/>
    </location>
</feature>
<dbReference type="GO" id="GO:0006874">
    <property type="term" value="P:intracellular calcium ion homeostasis"/>
    <property type="evidence" value="ECO:0007669"/>
    <property type="project" value="TreeGrafter"/>
</dbReference>
<feature type="region of interest" description="Disordered" evidence="14">
    <location>
        <begin position="838"/>
        <end position="881"/>
    </location>
</feature>
<dbReference type="InterPro" id="IPR059000">
    <property type="entry name" value="ATPase_P-type_domA"/>
</dbReference>
<keyword evidence="4" id="KW-0597">Phosphoprotein</keyword>
<keyword evidence="13 15" id="KW-0472">Membrane</keyword>
<evidence type="ECO:0000313" key="18">
    <source>
        <dbReference type="EMBL" id="CAD5118168.1"/>
    </source>
</evidence>
<evidence type="ECO:0000256" key="8">
    <source>
        <dbReference type="ARBA" id="ARBA00022824"/>
    </source>
</evidence>
<dbReference type="InterPro" id="IPR036412">
    <property type="entry name" value="HAD-like_sf"/>
</dbReference>
<evidence type="ECO:0000256" key="4">
    <source>
        <dbReference type="ARBA" id="ARBA00022553"/>
    </source>
</evidence>
<dbReference type="InterPro" id="IPR057255">
    <property type="entry name" value="2TM_P5A-ATPase"/>
</dbReference>
<gene>
    <name evidence="18" type="ORF">DGYR_LOCUS6592</name>
</gene>
<dbReference type="OrthoDB" id="48943at2759"/>
<dbReference type="SFLD" id="SFLDG00002">
    <property type="entry name" value="C1.7:_P-type_atpase_like"/>
    <property type="match status" value="1"/>
</dbReference>
<feature type="transmembrane region" description="Helical" evidence="15">
    <location>
        <begin position="398"/>
        <end position="417"/>
    </location>
</feature>
<comment type="caution">
    <text evidence="18">The sequence shown here is derived from an EMBL/GenBank/DDBJ whole genome shotgun (WGS) entry which is preliminary data.</text>
</comment>
<evidence type="ECO:0000256" key="2">
    <source>
        <dbReference type="ARBA" id="ARBA00006000"/>
    </source>
</evidence>
<dbReference type="Pfam" id="PF13246">
    <property type="entry name" value="Cation_ATPase"/>
    <property type="match status" value="1"/>
</dbReference>
<dbReference type="Gene3D" id="2.70.150.10">
    <property type="entry name" value="Calcium-transporting ATPase, cytoplasmic transduction domain A"/>
    <property type="match status" value="1"/>
</dbReference>
<keyword evidence="6" id="KW-0479">Metal-binding</keyword>
<dbReference type="InterPro" id="IPR023299">
    <property type="entry name" value="ATPase_P-typ_cyto_dom_N"/>
</dbReference>
<keyword evidence="10" id="KW-0460">Magnesium</keyword>
<evidence type="ECO:0000313" key="19">
    <source>
        <dbReference type="Proteomes" id="UP000549394"/>
    </source>
</evidence>
<protein>
    <submittedName>
        <fullName evidence="18">DgyrCDS6900</fullName>
    </submittedName>
</protein>
<evidence type="ECO:0000259" key="17">
    <source>
        <dbReference type="Pfam" id="PF23143"/>
    </source>
</evidence>
<dbReference type="EMBL" id="CAJFCJ010000008">
    <property type="protein sequence ID" value="CAD5118168.1"/>
    <property type="molecule type" value="Genomic_DNA"/>
</dbReference>
<dbReference type="InterPro" id="IPR044492">
    <property type="entry name" value="P_typ_ATPase_HD_dom"/>
</dbReference>
<dbReference type="GO" id="GO:0005789">
    <property type="term" value="C:endoplasmic reticulum membrane"/>
    <property type="evidence" value="ECO:0007669"/>
    <property type="project" value="UniProtKB-SubCell"/>
</dbReference>
<feature type="transmembrane region" description="Helical" evidence="15">
    <location>
        <begin position="1010"/>
        <end position="1030"/>
    </location>
</feature>
<dbReference type="SUPFAM" id="SSF81665">
    <property type="entry name" value="Calcium ATPase, transmembrane domain M"/>
    <property type="match status" value="1"/>
</dbReference>
<accession>A0A7I8VR03</accession>
<dbReference type="InterPro" id="IPR018303">
    <property type="entry name" value="ATPase_P-typ_P_site"/>
</dbReference>
<dbReference type="Pfam" id="PF23143">
    <property type="entry name" value="2TM_P5A-ATPase"/>
    <property type="match status" value="1"/>
</dbReference>
<keyword evidence="12 15" id="KW-1133">Transmembrane helix</keyword>
<evidence type="ECO:0000256" key="3">
    <source>
        <dbReference type="ARBA" id="ARBA00022448"/>
    </source>
</evidence>
<dbReference type="AlphaFoldDB" id="A0A7I8VR03"/>
<dbReference type="Gene3D" id="3.40.1110.10">
    <property type="entry name" value="Calcium-transporting ATPase, cytoplasmic domain N"/>
    <property type="match status" value="1"/>
</dbReference>
<comment type="subcellular location">
    <subcellularLocation>
        <location evidence="1">Endoplasmic reticulum membrane</location>
        <topology evidence="1">Multi-pass membrane protein</topology>
    </subcellularLocation>
</comment>
<dbReference type="PRINTS" id="PR00119">
    <property type="entry name" value="CATATPASE"/>
</dbReference>
<keyword evidence="9" id="KW-0067">ATP-binding</keyword>
<dbReference type="Gene3D" id="3.40.50.1000">
    <property type="entry name" value="HAD superfamily/HAD-like"/>
    <property type="match status" value="1"/>
</dbReference>
<dbReference type="SFLD" id="SFLDF00027">
    <property type="entry name" value="p-type_atpase"/>
    <property type="match status" value="1"/>
</dbReference>
<dbReference type="Pfam" id="PF00122">
    <property type="entry name" value="E1-E2_ATPase"/>
    <property type="match status" value="1"/>
</dbReference>
<evidence type="ECO:0000256" key="6">
    <source>
        <dbReference type="ARBA" id="ARBA00022723"/>
    </source>
</evidence>
<dbReference type="NCBIfam" id="TIGR01494">
    <property type="entry name" value="ATPase_P-type"/>
    <property type="match status" value="1"/>
</dbReference>
<dbReference type="GO" id="GO:0016887">
    <property type="term" value="F:ATP hydrolysis activity"/>
    <property type="evidence" value="ECO:0007669"/>
    <property type="project" value="InterPro"/>
</dbReference>
<evidence type="ECO:0000256" key="15">
    <source>
        <dbReference type="SAM" id="Phobius"/>
    </source>
</evidence>
<evidence type="ECO:0000256" key="13">
    <source>
        <dbReference type="ARBA" id="ARBA00023136"/>
    </source>
</evidence>
<evidence type="ECO:0000256" key="9">
    <source>
        <dbReference type="ARBA" id="ARBA00022840"/>
    </source>
</evidence>
<dbReference type="GO" id="GO:0019829">
    <property type="term" value="F:ATPase-coupled monoatomic cation transmembrane transporter activity"/>
    <property type="evidence" value="ECO:0007669"/>
    <property type="project" value="TreeGrafter"/>
</dbReference>
<evidence type="ECO:0000256" key="12">
    <source>
        <dbReference type="ARBA" id="ARBA00022989"/>
    </source>
</evidence>
<dbReference type="SUPFAM" id="SSF56784">
    <property type="entry name" value="HAD-like"/>
    <property type="match status" value="1"/>
</dbReference>